<organism evidence="3 6">
    <name type="scientific">Allgaiera indica</name>
    <dbReference type="NCBI Taxonomy" id="765699"/>
    <lineage>
        <taxon>Bacteria</taxon>
        <taxon>Pseudomonadati</taxon>
        <taxon>Pseudomonadota</taxon>
        <taxon>Alphaproteobacteria</taxon>
        <taxon>Rhodobacterales</taxon>
        <taxon>Paracoccaceae</taxon>
        <taxon>Allgaiera</taxon>
    </lineage>
</organism>
<evidence type="ECO:0000313" key="4">
    <source>
        <dbReference type="EMBL" id="SDW54007.1"/>
    </source>
</evidence>
<reference evidence="4 5" key="2">
    <citation type="submission" date="2016-10" db="EMBL/GenBank/DDBJ databases">
        <authorList>
            <person name="Varghese N."/>
            <person name="Submissions S."/>
        </authorList>
    </citation>
    <scope>NUCLEOTIDE SEQUENCE [LARGE SCALE GENOMIC DNA]</scope>
    <source>
        <strain evidence="4 5">DSM 24802</strain>
    </source>
</reference>
<dbReference type="RefSeq" id="WP_035842911.1">
    <property type="nucleotide sequence ID" value="NZ_BNAB01000001.1"/>
</dbReference>
<gene>
    <name evidence="3" type="ORF">GCM10008024_00240</name>
    <name evidence="4" type="ORF">SAMN05444006_104193</name>
</gene>
<feature type="compositionally biased region" description="Polar residues" evidence="1">
    <location>
        <begin position="32"/>
        <end position="41"/>
    </location>
</feature>
<protein>
    <submittedName>
        <fullName evidence="4">Anti-sigma-28 factor, FlgM</fullName>
    </submittedName>
</protein>
<evidence type="ECO:0000313" key="5">
    <source>
        <dbReference type="Proteomes" id="UP000199541"/>
    </source>
</evidence>
<evidence type="ECO:0000313" key="3">
    <source>
        <dbReference type="EMBL" id="GHD98096.1"/>
    </source>
</evidence>
<evidence type="ECO:0000259" key="2">
    <source>
        <dbReference type="Pfam" id="PF04316"/>
    </source>
</evidence>
<dbReference type="InterPro" id="IPR035890">
    <property type="entry name" value="Anti-sigma-28_factor_FlgM_sf"/>
</dbReference>
<name>A0AAN4UMG6_9RHOB</name>
<evidence type="ECO:0000256" key="1">
    <source>
        <dbReference type="SAM" id="MobiDB-lite"/>
    </source>
</evidence>
<feature type="region of interest" description="Disordered" evidence="1">
    <location>
        <begin position="1"/>
        <end position="44"/>
    </location>
</feature>
<reference evidence="3" key="3">
    <citation type="submission" date="2023-06" db="EMBL/GenBank/DDBJ databases">
        <authorList>
            <person name="Sun Q."/>
            <person name="Zhou Y."/>
        </authorList>
    </citation>
    <scope>NUCLEOTIDE SEQUENCE</scope>
    <source>
        <strain evidence="3">CGMCC 1.10859</strain>
    </source>
</reference>
<sequence>MVKISGISNGTLPVDQPKPGTTQAADRAQPGSAPTTASQVQGGEVVSLSGQAQDAAALLKGVAAADQPHEDARVQQLASQVATGSYRPPAARIAGAIQSFERLLARKLGRD</sequence>
<dbReference type="EMBL" id="FNOB01000004">
    <property type="protein sequence ID" value="SDW54007.1"/>
    <property type="molecule type" value="Genomic_DNA"/>
</dbReference>
<dbReference type="Proteomes" id="UP000199541">
    <property type="component" value="Unassembled WGS sequence"/>
</dbReference>
<reference evidence="3" key="1">
    <citation type="journal article" date="2014" name="Int. J. Syst. Evol. Microbiol.">
        <title>Complete genome sequence of Corynebacterium casei LMG S-19264T (=DSM 44701T), isolated from a smear-ripened cheese.</title>
        <authorList>
            <consortium name="US DOE Joint Genome Institute (JGI-PGF)"/>
            <person name="Walter F."/>
            <person name="Albersmeier A."/>
            <person name="Kalinowski J."/>
            <person name="Ruckert C."/>
        </authorList>
    </citation>
    <scope>NUCLEOTIDE SEQUENCE</scope>
    <source>
        <strain evidence="3">CGMCC 1.10859</strain>
    </source>
</reference>
<dbReference type="Pfam" id="PF04316">
    <property type="entry name" value="FlgM"/>
    <property type="match status" value="1"/>
</dbReference>
<accession>A0AAN4UMG6</accession>
<dbReference type="SUPFAM" id="SSF101498">
    <property type="entry name" value="Anti-sigma factor FlgM"/>
    <property type="match status" value="1"/>
</dbReference>
<dbReference type="AlphaFoldDB" id="A0AAN4UMG6"/>
<proteinExistence type="predicted"/>
<dbReference type="InterPro" id="IPR031316">
    <property type="entry name" value="FlgM_C"/>
</dbReference>
<dbReference type="EMBL" id="BNAB01000001">
    <property type="protein sequence ID" value="GHD98096.1"/>
    <property type="molecule type" value="Genomic_DNA"/>
</dbReference>
<evidence type="ECO:0000313" key="6">
    <source>
        <dbReference type="Proteomes" id="UP000634647"/>
    </source>
</evidence>
<keyword evidence="5" id="KW-1185">Reference proteome</keyword>
<comment type="caution">
    <text evidence="3">The sequence shown here is derived from an EMBL/GenBank/DDBJ whole genome shotgun (WGS) entry which is preliminary data.</text>
</comment>
<dbReference type="Proteomes" id="UP000634647">
    <property type="component" value="Unassembled WGS sequence"/>
</dbReference>
<feature type="compositionally biased region" description="Polar residues" evidence="1">
    <location>
        <begin position="1"/>
        <end position="11"/>
    </location>
</feature>
<feature type="domain" description="Anti-sigma-28 factor FlgM C-terminal" evidence="2">
    <location>
        <begin position="46"/>
        <end position="97"/>
    </location>
</feature>